<sequence>MASNHLAEAGDIKALTLRGDFQLEIPSDDIRVKRMSQQHDNEKRRYLKLVQIIENRTLGMISKKEAVMIERKAEGLRMIKLTHIIDMGNGSPYINGVQYYQTFPPTAKAK</sequence>
<dbReference type="EMBL" id="MU827390">
    <property type="protein sequence ID" value="KAJ7350147.1"/>
    <property type="molecule type" value="Genomic_DNA"/>
</dbReference>
<reference evidence="1" key="1">
    <citation type="submission" date="2023-01" db="EMBL/GenBank/DDBJ databases">
        <title>Genome assembly of the deep-sea coral Lophelia pertusa.</title>
        <authorList>
            <person name="Herrera S."/>
            <person name="Cordes E."/>
        </authorList>
    </citation>
    <scope>NUCLEOTIDE SEQUENCE</scope>
    <source>
        <strain evidence="1">USNM1676648</strain>
        <tissue evidence="1">Polyp</tissue>
    </source>
</reference>
<protein>
    <submittedName>
        <fullName evidence="1">Uncharacterized protein</fullName>
    </submittedName>
</protein>
<evidence type="ECO:0000313" key="1">
    <source>
        <dbReference type="EMBL" id="KAJ7350147.1"/>
    </source>
</evidence>
<proteinExistence type="predicted"/>
<gene>
    <name evidence="1" type="ORF">OS493_038223</name>
</gene>
<name>A0A9W9YKW6_9CNID</name>
<feature type="non-terminal residue" evidence="1">
    <location>
        <position position="110"/>
    </location>
</feature>
<dbReference type="AlphaFoldDB" id="A0A9W9YKW6"/>
<comment type="caution">
    <text evidence="1">The sequence shown here is derived from an EMBL/GenBank/DDBJ whole genome shotgun (WGS) entry which is preliminary data.</text>
</comment>
<dbReference type="Proteomes" id="UP001163046">
    <property type="component" value="Unassembled WGS sequence"/>
</dbReference>
<keyword evidence="2" id="KW-1185">Reference proteome</keyword>
<accession>A0A9W9YKW6</accession>
<evidence type="ECO:0000313" key="2">
    <source>
        <dbReference type="Proteomes" id="UP001163046"/>
    </source>
</evidence>
<organism evidence="1 2">
    <name type="scientific">Desmophyllum pertusum</name>
    <dbReference type="NCBI Taxonomy" id="174260"/>
    <lineage>
        <taxon>Eukaryota</taxon>
        <taxon>Metazoa</taxon>
        <taxon>Cnidaria</taxon>
        <taxon>Anthozoa</taxon>
        <taxon>Hexacorallia</taxon>
        <taxon>Scleractinia</taxon>
        <taxon>Caryophylliina</taxon>
        <taxon>Caryophylliidae</taxon>
        <taxon>Desmophyllum</taxon>
    </lineage>
</organism>